<organism evidence="4">
    <name type="scientific">uncultured Chloroflexota bacterium</name>
    <dbReference type="NCBI Taxonomy" id="166587"/>
    <lineage>
        <taxon>Bacteria</taxon>
        <taxon>Bacillati</taxon>
        <taxon>Chloroflexota</taxon>
        <taxon>environmental samples</taxon>
    </lineage>
</organism>
<proteinExistence type="inferred from homology"/>
<dbReference type="Gene3D" id="3.30.505.50">
    <property type="entry name" value="Sigma 54 modulation/S30EA ribosomal protein, C-terminal domain"/>
    <property type="match status" value="1"/>
</dbReference>
<accession>H5S9B1</accession>
<dbReference type="InterPro" id="IPR003489">
    <property type="entry name" value="RHF/RaiA"/>
</dbReference>
<dbReference type="SUPFAM" id="SSF69754">
    <property type="entry name" value="Ribosome binding protein Y (YfiA homologue)"/>
    <property type="match status" value="1"/>
</dbReference>
<dbReference type="InterPro" id="IPR032528">
    <property type="entry name" value="Ribosom_S30AE_C"/>
</dbReference>
<dbReference type="GO" id="GO:0043024">
    <property type="term" value="F:ribosomal small subunit binding"/>
    <property type="evidence" value="ECO:0007669"/>
    <property type="project" value="TreeGrafter"/>
</dbReference>
<dbReference type="InterPro" id="IPR050574">
    <property type="entry name" value="HPF/YfiA_ribosome-assoc"/>
</dbReference>
<evidence type="ECO:0000259" key="3">
    <source>
        <dbReference type="Pfam" id="PF16321"/>
    </source>
</evidence>
<evidence type="ECO:0000256" key="1">
    <source>
        <dbReference type="ARBA" id="ARBA00022845"/>
    </source>
</evidence>
<evidence type="ECO:0000256" key="2">
    <source>
        <dbReference type="HAMAP-Rule" id="MF_00839"/>
    </source>
</evidence>
<protein>
    <recommendedName>
        <fullName evidence="2">Ribosome hibernation promoting factor</fullName>
        <shortName evidence="2">HPF</shortName>
    </recommendedName>
</protein>
<dbReference type="EMBL" id="AP011638">
    <property type="protein sequence ID" value="BAL52747.1"/>
    <property type="molecule type" value="Genomic_DNA"/>
</dbReference>
<dbReference type="HAMAP" id="MF_00839">
    <property type="entry name" value="HPF"/>
    <property type="match status" value="1"/>
</dbReference>
<gene>
    <name evidence="2" type="primary">hpf</name>
    <name evidence="4" type="ORF">HGMM_F03B08C25</name>
</gene>
<dbReference type="Gene3D" id="3.30.160.100">
    <property type="entry name" value="Ribosome hibernation promotion factor-like"/>
    <property type="match status" value="1"/>
</dbReference>
<dbReference type="InterPro" id="IPR038416">
    <property type="entry name" value="Ribosom_S30AE_C_sf"/>
</dbReference>
<dbReference type="InterPro" id="IPR034694">
    <property type="entry name" value="HPF_long/plastid"/>
</dbReference>
<evidence type="ECO:0000313" key="4">
    <source>
        <dbReference type="EMBL" id="BAL52747.1"/>
    </source>
</evidence>
<dbReference type="CDD" id="cd00552">
    <property type="entry name" value="RaiA"/>
    <property type="match status" value="1"/>
</dbReference>
<comment type="function">
    <text evidence="2">Required for dimerization of active 70S ribosomes into 100S ribosomes in stationary phase; 100S ribosomes are translationally inactive and sometimes present during exponential growth.</text>
</comment>
<dbReference type="NCBIfam" id="TIGR00741">
    <property type="entry name" value="yfiA"/>
    <property type="match status" value="1"/>
</dbReference>
<dbReference type="GO" id="GO:0022627">
    <property type="term" value="C:cytosolic small ribosomal subunit"/>
    <property type="evidence" value="ECO:0007669"/>
    <property type="project" value="TreeGrafter"/>
</dbReference>
<reference evidence="4" key="1">
    <citation type="journal article" date="2005" name="Environ. Microbiol.">
        <title>Genetic and functional properties of uncultivated thermophilic crenarchaeotes from a subsurface gold mine as revealed by analysis of genome fragments.</title>
        <authorList>
            <person name="Nunoura T."/>
            <person name="Hirayama H."/>
            <person name="Takami H."/>
            <person name="Oida H."/>
            <person name="Nishi S."/>
            <person name="Shimamura S."/>
            <person name="Suzuki Y."/>
            <person name="Inagaki F."/>
            <person name="Takai K."/>
            <person name="Nealson K.H."/>
            <person name="Horikoshi K."/>
        </authorList>
    </citation>
    <scope>NUCLEOTIDE SEQUENCE</scope>
</reference>
<dbReference type="PANTHER" id="PTHR33231">
    <property type="entry name" value="30S RIBOSOMAL PROTEIN"/>
    <property type="match status" value="1"/>
</dbReference>
<comment type="similarity">
    <text evidence="2">Belongs to the HPF/YfiA ribosome-associated protein family. Long HPF subfamily.</text>
</comment>
<dbReference type="InterPro" id="IPR036567">
    <property type="entry name" value="RHF-like"/>
</dbReference>
<comment type="subunit">
    <text evidence="2">Interacts with 100S ribosomes.</text>
</comment>
<dbReference type="AlphaFoldDB" id="H5S9B1"/>
<keyword evidence="2" id="KW-0963">Cytoplasm</keyword>
<keyword evidence="1 2" id="KW-0810">Translation regulation</keyword>
<dbReference type="GO" id="GO:0045900">
    <property type="term" value="P:negative regulation of translational elongation"/>
    <property type="evidence" value="ECO:0007669"/>
    <property type="project" value="TreeGrafter"/>
</dbReference>
<dbReference type="PANTHER" id="PTHR33231:SF1">
    <property type="entry name" value="30S RIBOSOMAL PROTEIN"/>
    <property type="match status" value="1"/>
</dbReference>
<feature type="domain" description="Sigma 54 modulation/S30EA ribosomal protein C-terminal" evidence="3">
    <location>
        <begin position="128"/>
        <end position="181"/>
    </location>
</feature>
<reference evidence="4" key="2">
    <citation type="journal article" date="2012" name="PLoS ONE">
        <title>A Deeply Branching Thermophilic Bacterium with an Ancient Acetyl-CoA Pathway Dominates a Subsurface Ecosystem.</title>
        <authorList>
            <person name="Takami H."/>
            <person name="Noguchi H."/>
            <person name="Takaki Y."/>
            <person name="Uchiyama I."/>
            <person name="Toyoda A."/>
            <person name="Nishi S."/>
            <person name="Chee G.-J."/>
            <person name="Arai W."/>
            <person name="Nunoura T."/>
            <person name="Itoh T."/>
            <person name="Hattori M."/>
            <person name="Takai K."/>
        </authorList>
    </citation>
    <scope>NUCLEOTIDE SEQUENCE</scope>
</reference>
<name>H5S9B1_9CHLR</name>
<comment type="subcellular location">
    <subcellularLocation>
        <location evidence="2">Cytoplasm</location>
    </subcellularLocation>
</comment>
<sequence>MMPKYEVLGRNMEMTPRLQEYAEKKLRKIERHLNGIEETRVEFSYNKSARSNTDRYTAQITARVKGVLLRAEERSEDLFAAFDAALDKMMRQIERYKGRRYRGRGDGRSAAEVVPLVQEEEPIEESGATILRRKKFTLIPMTEEEAIEQMNLLGHDFFLFYNAETDQINLLYRRRDNTYGLIEPELG</sequence>
<dbReference type="Pfam" id="PF16321">
    <property type="entry name" value="Ribosom_S30AE_C"/>
    <property type="match status" value="1"/>
</dbReference>
<dbReference type="Pfam" id="PF02482">
    <property type="entry name" value="Ribosomal_S30AE"/>
    <property type="match status" value="1"/>
</dbReference>